<protein>
    <submittedName>
        <fullName evidence="1">Uncharacterized protein</fullName>
    </submittedName>
</protein>
<dbReference type="Proteomes" id="UP001139193">
    <property type="component" value="Unassembled WGS sequence"/>
</dbReference>
<gene>
    <name evidence="1" type="ORF">MON38_09560</name>
</gene>
<proteinExistence type="predicted"/>
<dbReference type="RefSeq" id="WP_241935928.1">
    <property type="nucleotide sequence ID" value="NZ_JALBGC010000002.1"/>
</dbReference>
<sequence>MGTTIKRIYTGLPEHLVKEVLWVERNYRINELSHQPGGFDIVIEYKSGNVLGYDWIKRPSHYIEKILQTEYIQEEKGFHQLTDDEQNALALKYIRAAYARNYKDKKNYDSAVFKQVWNSSMSFNTIVKALCAFEEDTVPFKNRLTVAEKFMKHSKISNIKQLNYFSLETGIVSKSFTKPFEVSGSLELGEMFHWDIFSEFPTQILEELWLNKQPDIRISDMSTTLQVTAVIEVFYNKVVLQVNSPSTGIRMVNDIPTIIKLYPTPFTLIVNDNGIHLFSKDKSCITIGGNPDEWVFSD</sequence>
<name>A0A9X1VGD9_9BACT</name>
<accession>A0A9X1VGD9</accession>
<reference evidence="1" key="1">
    <citation type="submission" date="2022-03" db="EMBL/GenBank/DDBJ databases">
        <title>Bacterial whole genome sequence for Hymenobacter sp. DH14.</title>
        <authorList>
            <person name="Le V."/>
        </authorList>
    </citation>
    <scope>NUCLEOTIDE SEQUENCE</scope>
    <source>
        <strain evidence="1">DH14</strain>
    </source>
</reference>
<evidence type="ECO:0000313" key="1">
    <source>
        <dbReference type="EMBL" id="MCI1187667.1"/>
    </source>
</evidence>
<organism evidence="1 2">
    <name type="scientific">Hymenobacter cyanobacteriorum</name>
    <dbReference type="NCBI Taxonomy" id="2926463"/>
    <lineage>
        <taxon>Bacteria</taxon>
        <taxon>Pseudomonadati</taxon>
        <taxon>Bacteroidota</taxon>
        <taxon>Cytophagia</taxon>
        <taxon>Cytophagales</taxon>
        <taxon>Hymenobacteraceae</taxon>
        <taxon>Hymenobacter</taxon>
    </lineage>
</organism>
<keyword evidence="2" id="KW-1185">Reference proteome</keyword>
<dbReference type="AlphaFoldDB" id="A0A9X1VGD9"/>
<evidence type="ECO:0000313" key="2">
    <source>
        <dbReference type="Proteomes" id="UP001139193"/>
    </source>
</evidence>
<dbReference type="EMBL" id="JALBGC010000002">
    <property type="protein sequence ID" value="MCI1187667.1"/>
    <property type="molecule type" value="Genomic_DNA"/>
</dbReference>
<comment type="caution">
    <text evidence="1">The sequence shown here is derived from an EMBL/GenBank/DDBJ whole genome shotgun (WGS) entry which is preliminary data.</text>
</comment>